<evidence type="ECO:0000256" key="1">
    <source>
        <dbReference type="SAM" id="MobiDB-lite"/>
    </source>
</evidence>
<keyword evidence="3" id="KW-1185">Reference proteome</keyword>
<dbReference type="Proteomes" id="UP000030693">
    <property type="component" value="Unassembled WGS sequence"/>
</dbReference>
<dbReference type="GeneID" id="20529258"/>
<evidence type="ECO:0000313" key="2">
    <source>
        <dbReference type="EMBL" id="KCV69117.1"/>
    </source>
</evidence>
<accession>A0A058Z6G2</accession>
<dbReference type="AlphaFoldDB" id="A0A058Z6G2"/>
<name>A0A058Z6G2_FONAL</name>
<sequence>MSWRMQRISLPRPLSLFVPIASAATASTRVASLFSIDPMSTPSTTDQEKVLPSATAVAVTATPAEDARAKRAARFGITHNKAESGVVKSKTLASTPATVAPKKNNLLDNLVRSGGLDPEKLRARQARFAISPEESERRVSAAIAAHERVARTAEAQTKREERVRRFAAAAAAAAVSDTASAASDVPEGQDEPTGAVATDAEAEAAVVEKTEEATVSE</sequence>
<dbReference type="EMBL" id="KB932207">
    <property type="protein sequence ID" value="KCV69117.1"/>
    <property type="molecule type" value="Genomic_DNA"/>
</dbReference>
<organism evidence="2">
    <name type="scientific">Fonticula alba</name>
    <name type="common">Slime mold</name>
    <dbReference type="NCBI Taxonomy" id="691883"/>
    <lineage>
        <taxon>Eukaryota</taxon>
        <taxon>Rotosphaerida</taxon>
        <taxon>Fonticulaceae</taxon>
        <taxon>Fonticula</taxon>
    </lineage>
</organism>
<proteinExistence type="predicted"/>
<reference evidence="2" key="1">
    <citation type="submission" date="2013-04" db="EMBL/GenBank/DDBJ databases">
        <title>The Genome Sequence of Fonticula alba ATCC 38817.</title>
        <authorList>
            <consortium name="The Broad Institute Genomics Platform"/>
            <person name="Russ C."/>
            <person name="Cuomo C."/>
            <person name="Burger G."/>
            <person name="Gray M.W."/>
            <person name="Holland P.W.H."/>
            <person name="King N."/>
            <person name="Lang F.B.F."/>
            <person name="Roger A.J."/>
            <person name="Ruiz-Trillo I."/>
            <person name="Brown M."/>
            <person name="Walker B."/>
            <person name="Young S."/>
            <person name="Zeng Q."/>
            <person name="Gargeya S."/>
            <person name="Fitzgerald M."/>
            <person name="Haas B."/>
            <person name="Abouelleil A."/>
            <person name="Allen A.W."/>
            <person name="Alvarado L."/>
            <person name="Arachchi H.M."/>
            <person name="Berlin A.M."/>
            <person name="Chapman S.B."/>
            <person name="Gainer-Dewar J."/>
            <person name="Goldberg J."/>
            <person name="Griggs A."/>
            <person name="Gujja S."/>
            <person name="Hansen M."/>
            <person name="Howarth C."/>
            <person name="Imamovic A."/>
            <person name="Ireland A."/>
            <person name="Larimer J."/>
            <person name="McCowan C."/>
            <person name="Murphy C."/>
            <person name="Pearson M."/>
            <person name="Poon T.W."/>
            <person name="Priest M."/>
            <person name="Roberts A."/>
            <person name="Saif S."/>
            <person name="Shea T."/>
            <person name="Sisk P."/>
            <person name="Sykes S."/>
            <person name="Wortman J."/>
            <person name="Nusbaum C."/>
            <person name="Birren B."/>
        </authorList>
    </citation>
    <scope>NUCLEOTIDE SEQUENCE [LARGE SCALE GENOMIC DNA]</scope>
    <source>
        <strain evidence="2">ATCC 38817</strain>
    </source>
</reference>
<feature type="compositionally biased region" description="Low complexity" evidence="1">
    <location>
        <begin position="175"/>
        <end position="185"/>
    </location>
</feature>
<dbReference type="RefSeq" id="XP_009496688.1">
    <property type="nucleotide sequence ID" value="XM_009498413.1"/>
</dbReference>
<protein>
    <submittedName>
        <fullName evidence="2">Uncharacterized protein</fullName>
    </submittedName>
</protein>
<feature type="compositionally biased region" description="Low complexity" evidence="1">
    <location>
        <begin position="193"/>
        <end position="205"/>
    </location>
</feature>
<gene>
    <name evidence="2" type="ORF">H696_04533</name>
</gene>
<feature type="region of interest" description="Disordered" evidence="1">
    <location>
        <begin position="175"/>
        <end position="217"/>
    </location>
</feature>
<evidence type="ECO:0000313" key="3">
    <source>
        <dbReference type="Proteomes" id="UP000030693"/>
    </source>
</evidence>
<feature type="compositionally biased region" description="Basic and acidic residues" evidence="1">
    <location>
        <begin position="206"/>
        <end position="217"/>
    </location>
</feature>